<keyword evidence="11 18" id="KW-0067">ATP-binding</keyword>
<gene>
    <name evidence="27" type="ORF">CKAN_01027900</name>
</gene>
<evidence type="ECO:0000259" key="26">
    <source>
        <dbReference type="PROSITE" id="PS50110"/>
    </source>
</evidence>
<evidence type="ECO:0000256" key="9">
    <source>
        <dbReference type="ARBA" id="ARBA00022777"/>
    </source>
</evidence>
<evidence type="ECO:0000256" key="2">
    <source>
        <dbReference type="ARBA" id="ARBA00009842"/>
    </source>
</evidence>
<evidence type="ECO:0000256" key="24">
    <source>
        <dbReference type="SAM" id="Phobius"/>
    </source>
</evidence>
<evidence type="ECO:0000256" key="6">
    <source>
        <dbReference type="ARBA" id="ARBA00022723"/>
    </source>
</evidence>
<keyword evidence="5 24" id="KW-0812">Transmembrane</keyword>
<sequence>MSSSTFPFPRCLCTEEDSLFTVENILQCQKASDFLISLAYFSIPLELFYFVSCSTIFPFRWILLQFGAFIVLCGLTHLLNVWTYDPHSFHLMLSLTVLKFLTALVSCATSITLATLLPQMLRVMVREGLLRKKTRELGREVGMMKRQEEASWHVRMLTHEIRRSLDRHTILYTTLVQLANVLFLENCSVWMPEDDVEGEEEEQAMDRLQRRRRLRLILTHELKRSDGSDRDRNIPICDPDVLEVVGRKKPVVLGPDSALLRGFERGPAAAVRLPLLKVSNFKGGTPKVVEERYAVLVLVLPGDGKRWGAGELEIVEVVADQVAVALSHAAVLEESVRMREKLMERNMDLKLAGQKALLASEARVVFRKVMSREMAAPVRSLSAILSLLQRDGNLISDQRRIVDGMVRGSLLLSSLIEDALEDASSSESRLELGPFSLHSLMKEAVGMARLLCTFRGLSLDVDFVKEEVPDAVIGDEKRVLKAFMYMVGNVTSYGGDQGNVLLRVCRKGGSRGNFDPNNLGWKQPISEEFMQLNFEVTRISSSEDVSSISEQRDEECRGNTNAEGLTLAVCKKLAQLMYGSISVSTNPQGEQMNMNLTIRLQVKRSMVGLPRPMYIGPKTPESLLNGMNVLLADGDSFNLSITRKLLGQTGCHLNVVSTWYQCLETLHHNGNEYQLLLIDLDILEENIHEVCALVRRLQSERWFLVVALTSKADRDTRNRCLQNGMNGVISKPVIWREMAVELQRVIQKIVQVPSPPLHTDLQS</sequence>
<dbReference type="InterPro" id="IPR029016">
    <property type="entry name" value="GAF-like_dom_sf"/>
</dbReference>
<dbReference type="InterPro" id="IPR036890">
    <property type="entry name" value="HATPase_C_sf"/>
</dbReference>
<evidence type="ECO:0000256" key="10">
    <source>
        <dbReference type="ARBA" id="ARBA00022824"/>
    </source>
</evidence>
<dbReference type="Gene3D" id="3.40.50.2300">
    <property type="match status" value="1"/>
</dbReference>
<reference evidence="27 28" key="1">
    <citation type="journal article" date="2019" name="Nat. Plants">
        <title>Stout camphor tree genome fills gaps in understanding of flowering plant genome evolution.</title>
        <authorList>
            <person name="Chaw S.M."/>
            <person name="Liu Y.C."/>
            <person name="Wu Y.W."/>
            <person name="Wang H.Y."/>
            <person name="Lin C.I."/>
            <person name="Wu C.S."/>
            <person name="Ke H.M."/>
            <person name="Chang L.Y."/>
            <person name="Hsu C.Y."/>
            <person name="Yang H.T."/>
            <person name="Sudianto E."/>
            <person name="Hsu M.H."/>
            <person name="Wu K.P."/>
            <person name="Wang L.N."/>
            <person name="Leebens-Mack J.H."/>
            <person name="Tsai I.J."/>
        </authorList>
    </citation>
    <scope>NUCLEOTIDE SEQUENCE [LARGE SCALE GENOMIC DNA]</scope>
    <source>
        <strain evidence="28">cv. Chaw 1501</strain>
        <tissue evidence="27">Young leaves</tissue>
    </source>
</reference>
<feature type="domain" description="Histidine kinase" evidence="25">
    <location>
        <begin position="369"/>
        <end position="600"/>
    </location>
</feature>
<dbReference type="AlphaFoldDB" id="A0A3S4NTV6"/>
<dbReference type="EMBL" id="QPKB01000004">
    <property type="protein sequence ID" value="RWR81588.1"/>
    <property type="molecule type" value="Genomic_DNA"/>
</dbReference>
<dbReference type="SMART" id="SM00065">
    <property type="entry name" value="GAF"/>
    <property type="match status" value="1"/>
</dbReference>
<feature type="disulfide bond" description="Interchain" evidence="21">
    <location>
        <position position="11"/>
    </location>
</feature>
<evidence type="ECO:0000256" key="17">
    <source>
        <dbReference type="ARBA" id="ARBA00023170"/>
    </source>
</evidence>
<keyword evidence="7 18" id="KW-0547">Nucleotide-binding</keyword>
<dbReference type="GO" id="GO:0004672">
    <property type="term" value="F:protein kinase activity"/>
    <property type="evidence" value="ECO:0007669"/>
    <property type="project" value="InterPro"/>
</dbReference>
<evidence type="ECO:0000259" key="25">
    <source>
        <dbReference type="PROSITE" id="PS50109"/>
    </source>
</evidence>
<feature type="binding site" evidence="20">
    <location>
        <position position="77"/>
    </location>
    <ligand>
        <name>Cu cation</name>
        <dbReference type="ChEBI" id="CHEBI:23378"/>
    </ligand>
</feature>
<feature type="cross-link" description="Glycyl lysine isopeptide (Lys-Gly) (interchain with G-Cter in ubiquitin)" evidence="22">
    <location>
        <position position="731"/>
    </location>
</feature>
<dbReference type="Gene3D" id="3.30.450.40">
    <property type="match status" value="1"/>
</dbReference>
<evidence type="ECO:0000256" key="12">
    <source>
        <dbReference type="ARBA" id="ARBA00022989"/>
    </source>
</evidence>
<evidence type="ECO:0000313" key="28">
    <source>
        <dbReference type="Proteomes" id="UP000283530"/>
    </source>
</evidence>
<dbReference type="SMART" id="SM00448">
    <property type="entry name" value="REC"/>
    <property type="match status" value="1"/>
</dbReference>
<dbReference type="PROSITE" id="PS50109">
    <property type="entry name" value="HIS_KIN"/>
    <property type="match status" value="1"/>
</dbReference>
<keyword evidence="3 23" id="KW-0597">Phosphoprotein</keyword>
<dbReference type="STRING" id="337451.A0A3S4NTV6"/>
<accession>A0A3S4NTV6</accession>
<dbReference type="InterPro" id="IPR003018">
    <property type="entry name" value="GAF"/>
</dbReference>
<dbReference type="OrthoDB" id="60033at2759"/>
<keyword evidence="6 18" id="KW-0479">Metal-binding</keyword>
<name>A0A3S4NTV6_9MAGN</name>
<keyword evidence="14 18" id="KW-0902">Two-component regulatory system</keyword>
<comment type="caution">
    <text evidence="27">The sequence shown here is derived from an EMBL/GenBank/DDBJ whole genome shotgun (WGS) entry which is preliminary data.</text>
</comment>
<dbReference type="Pfam" id="PF25487">
    <property type="entry name" value="ETR1_N"/>
    <property type="match status" value="1"/>
</dbReference>
<dbReference type="InterPro" id="IPR011006">
    <property type="entry name" value="CheY-like_superfamily"/>
</dbReference>
<dbReference type="Proteomes" id="UP000283530">
    <property type="component" value="Unassembled WGS sequence"/>
</dbReference>
<feature type="modified residue" description="4-aspartylphosphate" evidence="23">
    <location>
        <position position="679"/>
    </location>
</feature>
<keyword evidence="12 24" id="KW-1133">Transmembrane helix</keyword>
<evidence type="ECO:0000256" key="21">
    <source>
        <dbReference type="PIRSR" id="PIRSR026389-3"/>
    </source>
</evidence>
<dbReference type="PIRSF" id="PIRSF026389">
    <property type="entry name" value="Ethyln_sen_HK"/>
    <property type="match status" value="1"/>
</dbReference>
<keyword evidence="13 18" id="KW-0186">Copper</keyword>
<evidence type="ECO:0000256" key="8">
    <source>
        <dbReference type="ARBA" id="ARBA00022745"/>
    </source>
</evidence>
<evidence type="ECO:0000256" key="18">
    <source>
        <dbReference type="PIRNR" id="PIRNR026389"/>
    </source>
</evidence>
<evidence type="ECO:0000256" key="19">
    <source>
        <dbReference type="PIRSR" id="PIRSR026389-1"/>
    </source>
</evidence>
<comment type="subcellular location">
    <subcellularLocation>
        <location evidence="1">Endoplasmic reticulum membrane</location>
        <topology evidence="1">Multi-pass membrane protein</topology>
    </subcellularLocation>
</comment>
<dbReference type="Pfam" id="PF00072">
    <property type="entry name" value="Response_reg"/>
    <property type="match status" value="1"/>
</dbReference>
<evidence type="ECO:0000256" key="23">
    <source>
        <dbReference type="PROSITE-ProRule" id="PRU00169"/>
    </source>
</evidence>
<evidence type="ECO:0000256" key="1">
    <source>
        <dbReference type="ARBA" id="ARBA00004477"/>
    </source>
</evidence>
<comment type="function">
    <text evidence="18">May act early in the ethylene signal transduction pathway, possibly as an ethylene receptor, or as a regulator of the pathway.</text>
</comment>
<feature type="transmembrane region" description="Helical" evidence="24">
    <location>
        <begin position="34"/>
        <end position="52"/>
    </location>
</feature>
<dbReference type="GO" id="GO:0051740">
    <property type="term" value="F:ethylene binding"/>
    <property type="evidence" value="ECO:0007669"/>
    <property type="project" value="UniProtKB-UniRule"/>
</dbReference>
<evidence type="ECO:0000256" key="5">
    <source>
        <dbReference type="ARBA" id="ARBA00022692"/>
    </source>
</evidence>
<feature type="transmembrane region" description="Helical" evidence="24">
    <location>
        <begin position="91"/>
        <end position="117"/>
    </location>
</feature>
<feature type="binding site" evidence="19">
    <location>
        <position position="567"/>
    </location>
    <ligand>
        <name>ADP</name>
        <dbReference type="ChEBI" id="CHEBI:456216"/>
    </ligand>
</feature>
<keyword evidence="17 18" id="KW-0675">Receptor</keyword>
<dbReference type="Gene3D" id="1.10.287.130">
    <property type="match status" value="1"/>
</dbReference>
<keyword evidence="10 18" id="KW-0256">Endoplasmic reticulum</keyword>
<evidence type="ECO:0000256" key="22">
    <source>
        <dbReference type="PIRSR" id="PIRSR026389-4"/>
    </source>
</evidence>
<evidence type="ECO:0000256" key="11">
    <source>
        <dbReference type="ARBA" id="ARBA00022840"/>
    </source>
</evidence>
<dbReference type="PANTHER" id="PTHR24423">
    <property type="entry name" value="TWO-COMPONENT SENSOR HISTIDINE KINASE"/>
    <property type="match status" value="1"/>
</dbReference>
<evidence type="ECO:0000256" key="7">
    <source>
        <dbReference type="ARBA" id="ARBA00022741"/>
    </source>
</evidence>
<proteinExistence type="inferred from homology"/>
<dbReference type="SUPFAM" id="SSF52172">
    <property type="entry name" value="CheY-like"/>
    <property type="match status" value="1"/>
</dbReference>
<comment type="cofactor">
    <cofactor evidence="20">
        <name>Cu cation</name>
        <dbReference type="ChEBI" id="CHEBI:23378"/>
    </cofactor>
    <text evidence="20">Binds 1 copper ion per dimer.</text>
</comment>
<evidence type="ECO:0000256" key="13">
    <source>
        <dbReference type="ARBA" id="ARBA00023008"/>
    </source>
</evidence>
<organism evidence="27 28">
    <name type="scientific">Cinnamomum micranthum f. kanehirae</name>
    <dbReference type="NCBI Taxonomy" id="337451"/>
    <lineage>
        <taxon>Eukaryota</taxon>
        <taxon>Viridiplantae</taxon>
        <taxon>Streptophyta</taxon>
        <taxon>Embryophyta</taxon>
        <taxon>Tracheophyta</taxon>
        <taxon>Spermatophyta</taxon>
        <taxon>Magnoliopsida</taxon>
        <taxon>Magnoliidae</taxon>
        <taxon>Laurales</taxon>
        <taxon>Lauraceae</taxon>
        <taxon>Cinnamomum</taxon>
    </lineage>
</organism>
<dbReference type="SUPFAM" id="SSF55781">
    <property type="entry name" value="GAF domain-like"/>
    <property type="match status" value="1"/>
</dbReference>
<dbReference type="InterPro" id="IPR058544">
    <property type="entry name" value="ETR1_N"/>
</dbReference>
<dbReference type="GO" id="GO:0005524">
    <property type="term" value="F:ATP binding"/>
    <property type="evidence" value="ECO:0007669"/>
    <property type="project" value="UniProtKB-UniRule"/>
</dbReference>
<keyword evidence="15 18" id="KW-0472">Membrane</keyword>
<dbReference type="InterPro" id="IPR001789">
    <property type="entry name" value="Sig_transdc_resp-reg_receiver"/>
</dbReference>
<feature type="disulfide bond" description="Interchain" evidence="21">
    <location>
        <position position="13"/>
    </location>
</feature>
<evidence type="ECO:0000256" key="14">
    <source>
        <dbReference type="ARBA" id="ARBA00023012"/>
    </source>
</evidence>
<dbReference type="SUPFAM" id="SSF55874">
    <property type="entry name" value="ATPase domain of HSP90 chaperone/DNA topoisomerase II/histidine kinase"/>
    <property type="match status" value="1"/>
</dbReference>
<comment type="similarity">
    <text evidence="2 18">Belongs to the ethylene receptor family.</text>
</comment>
<evidence type="ECO:0000256" key="4">
    <source>
        <dbReference type="ARBA" id="ARBA00022679"/>
    </source>
</evidence>
<keyword evidence="28" id="KW-1185">Reference proteome</keyword>
<dbReference type="InterPro" id="IPR005467">
    <property type="entry name" value="His_kinase_dom"/>
</dbReference>
<protein>
    <recommendedName>
        <fullName evidence="18">Ethylene receptor</fullName>
    </recommendedName>
</protein>
<dbReference type="Pfam" id="PF01590">
    <property type="entry name" value="GAF"/>
    <property type="match status" value="1"/>
</dbReference>
<feature type="binding site" evidence="20">
    <location>
        <position position="73"/>
    </location>
    <ligand>
        <name>Cu cation</name>
        <dbReference type="ChEBI" id="CHEBI:23378"/>
    </ligand>
</feature>
<keyword evidence="9 18" id="KW-0418">Kinase</keyword>
<evidence type="ECO:0000256" key="15">
    <source>
        <dbReference type="ARBA" id="ARBA00023136"/>
    </source>
</evidence>
<keyword evidence="16 21" id="KW-1015">Disulfide bond</keyword>
<keyword evidence="8 18" id="KW-0936">Ethylene signaling pathway</keyword>
<dbReference type="PROSITE" id="PS50110">
    <property type="entry name" value="RESPONSE_REGULATORY"/>
    <property type="match status" value="1"/>
</dbReference>
<keyword evidence="4 18" id="KW-0808">Transferase</keyword>
<feature type="domain" description="Response regulatory" evidence="26">
    <location>
        <begin position="628"/>
        <end position="746"/>
    </location>
</feature>
<dbReference type="InterPro" id="IPR014525">
    <property type="entry name" value="ETR"/>
</dbReference>
<dbReference type="GO" id="GO:0038199">
    <property type="term" value="F:ethylene receptor activity"/>
    <property type="evidence" value="ECO:0007669"/>
    <property type="project" value="UniProtKB-UniRule"/>
</dbReference>
<evidence type="ECO:0000256" key="20">
    <source>
        <dbReference type="PIRSR" id="PIRSR026389-2"/>
    </source>
</evidence>
<evidence type="ECO:0000256" key="3">
    <source>
        <dbReference type="ARBA" id="ARBA00022553"/>
    </source>
</evidence>
<feature type="transmembrane region" description="Helical" evidence="24">
    <location>
        <begin position="59"/>
        <end position="79"/>
    </location>
</feature>
<dbReference type="PANTHER" id="PTHR24423:SF622">
    <property type="entry name" value="ETHYLENE RECEPTOR"/>
    <property type="match status" value="1"/>
</dbReference>
<evidence type="ECO:0000313" key="27">
    <source>
        <dbReference type="EMBL" id="RWR81588.1"/>
    </source>
</evidence>
<dbReference type="Gene3D" id="3.30.565.10">
    <property type="entry name" value="Histidine kinase-like ATPase, C-terminal domain"/>
    <property type="match status" value="1"/>
</dbReference>
<dbReference type="GO" id="GO:0046872">
    <property type="term" value="F:metal ion binding"/>
    <property type="evidence" value="ECO:0007669"/>
    <property type="project" value="UniProtKB-UniRule"/>
</dbReference>
<dbReference type="GO" id="GO:0005789">
    <property type="term" value="C:endoplasmic reticulum membrane"/>
    <property type="evidence" value="ECO:0007669"/>
    <property type="project" value="UniProtKB-SubCell"/>
</dbReference>
<evidence type="ECO:0000256" key="16">
    <source>
        <dbReference type="ARBA" id="ARBA00023157"/>
    </source>
</evidence>